<evidence type="ECO:0000313" key="2">
    <source>
        <dbReference type="EMBL" id="SDK08608.1"/>
    </source>
</evidence>
<reference evidence="2 3" key="1">
    <citation type="submission" date="2016-10" db="EMBL/GenBank/DDBJ databases">
        <authorList>
            <person name="de Groot N.N."/>
        </authorList>
    </citation>
    <scope>NUCLEOTIDE SEQUENCE [LARGE SCALE GENOMIC DNA]</scope>
    <source>
        <strain evidence="2 3">DSM 18346</strain>
    </source>
</reference>
<dbReference type="PANTHER" id="PTHR22642:SF2">
    <property type="entry name" value="PROTEIN LONG AFTER FAR-RED 3"/>
    <property type="match status" value="1"/>
</dbReference>
<evidence type="ECO:0000259" key="1">
    <source>
        <dbReference type="Pfam" id="PF07969"/>
    </source>
</evidence>
<sequence>MEVNVLKPAEMVFQNGIVYTVDKERSWAEAVAVANEKIVYVGDNKGVEKFIGGDTKVIDLEGKMLLPGFIDAHAHPNMAAFFSMGVKIDMTADYNETLKSIKKYIEENPERNEYFGFGYNEDLFDEKGPKKEVLDALCLDKPIFILSSGGHSGWGNSKAFEVAGVDRKHPDPIPGFHYYKRDAMVFFKNFIIYV</sequence>
<dbReference type="InterPro" id="IPR011059">
    <property type="entry name" value="Metal-dep_hydrolase_composite"/>
</dbReference>
<organism evidence="2 3">
    <name type="scientific">Natronincola ferrireducens</name>
    <dbReference type="NCBI Taxonomy" id="393762"/>
    <lineage>
        <taxon>Bacteria</taxon>
        <taxon>Bacillati</taxon>
        <taxon>Bacillota</taxon>
        <taxon>Clostridia</taxon>
        <taxon>Peptostreptococcales</taxon>
        <taxon>Natronincolaceae</taxon>
        <taxon>Natronincola</taxon>
    </lineage>
</organism>
<dbReference type="AlphaFoldDB" id="A0A1G8Z0J7"/>
<dbReference type="Pfam" id="PF07969">
    <property type="entry name" value="Amidohydro_3"/>
    <property type="match status" value="1"/>
</dbReference>
<dbReference type="SUPFAM" id="SSF51338">
    <property type="entry name" value="Composite domain of metallo-dependent hydrolases"/>
    <property type="match status" value="1"/>
</dbReference>
<keyword evidence="2" id="KW-0378">Hydrolase</keyword>
<dbReference type="GO" id="GO:0016810">
    <property type="term" value="F:hydrolase activity, acting on carbon-nitrogen (but not peptide) bonds"/>
    <property type="evidence" value="ECO:0007669"/>
    <property type="project" value="InterPro"/>
</dbReference>
<gene>
    <name evidence="2" type="ORF">SAMN05660472_00701</name>
</gene>
<dbReference type="InterPro" id="IPR018228">
    <property type="entry name" value="DNase_TatD-rel_CS"/>
</dbReference>
<dbReference type="Proteomes" id="UP000198718">
    <property type="component" value="Unassembled WGS sequence"/>
</dbReference>
<proteinExistence type="predicted"/>
<evidence type="ECO:0000313" key="3">
    <source>
        <dbReference type="Proteomes" id="UP000198718"/>
    </source>
</evidence>
<dbReference type="RefSeq" id="WP_176762034.1">
    <property type="nucleotide sequence ID" value="NZ_FNFP01000001.1"/>
</dbReference>
<dbReference type="InterPro" id="IPR013108">
    <property type="entry name" value="Amidohydro_3"/>
</dbReference>
<accession>A0A1G8Z0J7</accession>
<dbReference type="PANTHER" id="PTHR22642">
    <property type="entry name" value="IMIDAZOLONEPROPIONASE"/>
    <property type="match status" value="1"/>
</dbReference>
<dbReference type="PROSITE" id="PS01137">
    <property type="entry name" value="TATD_1"/>
    <property type="match status" value="1"/>
</dbReference>
<dbReference type="STRING" id="393762.SAMN05660472_00701"/>
<dbReference type="Gene3D" id="3.10.310.70">
    <property type="match status" value="1"/>
</dbReference>
<dbReference type="EMBL" id="FNFP01000001">
    <property type="protein sequence ID" value="SDK08608.1"/>
    <property type="molecule type" value="Genomic_DNA"/>
</dbReference>
<protein>
    <submittedName>
        <fullName evidence="2">Amidohydrolase family protein</fullName>
    </submittedName>
</protein>
<name>A0A1G8Z0J7_9FIRM</name>
<dbReference type="Gene3D" id="2.30.40.10">
    <property type="entry name" value="Urease, subunit C, domain 1"/>
    <property type="match status" value="1"/>
</dbReference>
<feature type="domain" description="Amidohydrolase 3" evidence="1">
    <location>
        <begin position="56"/>
        <end position="180"/>
    </location>
</feature>
<keyword evidence="3" id="KW-1185">Reference proteome</keyword>